<gene>
    <name evidence="9" type="ORF">EDS130_LOCUS22208</name>
</gene>
<feature type="transmembrane region" description="Helical" evidence="7">
    <location>
        <begin position="156"/>
        <end position="189"/>
    </location>
</feature>
<comment type="subcellular location">
    <subcellularLocation>
        <location evidence="2">Cytoplasmic vesicle</location>
        <location evidence="2">Secretory vesicle</location>
        <location evidence="2">Synaptic vesicle</location>
    </subcellularLocation>
    <subcellularLocation>
        <location evidence="1 7">Membrane</location>
        <topology evidence="1 7">Multi-pass membrane protein</topology>
    </subcellularLocation>
</comment>
<dbReference type="OrthoDB" id="63113at2759"/>
<evidence type="ECO:0000256" key="2">
    <source>
        <dbReference type="ARBA" id="ARBA00004234"/>
    </source>
</evidence>
<comment type="caution">
    <text evidence="9">The sequence shown here is derived from an EMBL/GenBank/DDBJ whole genome shotgun (WGS) entry which is preliminary data.</text>
</comment>
<dbReference type="Pfam" id="PF03208">
    <property type="entry name" value="PRA1"/>
    <property type="match status" value="1"/>
</dbReference>
<name>A0A814S4W6_ADIRI</name>
<dbReference type="Proteomes" id="UP000663852">
    <property type="component" value="Unassembled WGS sequence"/>
</dbReference>
<keyword evidence="5 7" id="KW-1133">Transmembrane helix</keyword>
<evidence type="ECO:0000313" key="10">
    <source>
        <dbReference type="Proteomes" id="UP000663852"/>
    </source>
</evidence>
<dbReference type="GO" id="GO:0016020">
    <property type="term" value="C:membrane"/>
    <property type="evidence" value="ECO:0007669"/>
    <property type="project" value="UniProtKB-SubCell"/>
</dbReference>
<reference evidence="9" key="1">
    <citation type="submission" date="2021-02" db="EMBL/GenBank/DDBJ databases">
        <authorList>
            <person name="Nowell W R."/>
        </authorList>
    </citation>
    <scope>NUCLEOTIDE SEQUENCE</scope>
</reference>
<keyword evidence="4 7" id="KW-0812">Transmembrane</keyword>
<dbReference type="PANTHER" id="PTHR19317:SF0">
    <property type="entry name" value="PRENYLATED RAB ACCEPTOR PROTEIN 1"/>
    <property type="match status" value="1"/>
</dbReference>
<feature type="region of interest" description="Disordered" evidence="8">
    <location>
        <begin position="1"/>
        <end position="23"/>
    </location>
</feature>
<evidence type="ECO:0000256" key="4">
    <source>
        <dbReference type="ARBA" id="ARBA00022692"/>
    </source>
</evidence>
<comment type="similarity">
    <text evidence="3 7">Belongs to the PRA1 family.</text>
</comment>
<evidence type="ECO:0000256" key="7">
    <source>
        <dbReference type="RuleBase" id="RU363107"/>
    </source>
</evidence>
<feature type="compositionally biased region" description="Polar residues" evidence="8">
    <location>
        <begin position="1"/>
        <end position="11"/>
    </location>
</feature>
<evidence type="ECO:0000256" key="8">
    <source>
        <dbReference type="SAM" id="MobiDB-lite"/>
    </source>
</evidence>
<keyword evidence="6 7" id="KW-0472">Membrane</keyword>
<dbReference type="GO" id="GO:0005794">
    <property type="term" value="C:Golgi apparatus"/>
    <property type="evidence" value="ECO:0007669"/>
    <property type="project" value="TreeGrafter"/>
</dbReference>
<evidence type="ECO:0000313" key="9">
    <source>
        <dbReference type="EMBL" id="CAF1143271.1"/>
    </source>
</evidence>
<feature type="transmembrane region" description="Helical" evidence="7">
    <location>
        <begin position="102"/>
        <end position="135"/>
    </location>
</feature>
<dbReference type="GO" id="GO:0008021">
    <property type="term" value="C:synaptic vesicle"/>
    <property type="evidence" value="ECO:0007669"/>
    <property type="project" value="UniProtKB-SubCell"/>
</dbReference>
<protein>
    <recommendedName>
        <fullName evidence="7">PRA1 family protein</fullName>
    </recommendedName>
</protein>
<accession>A0A814S4W6</accession>
<organism evidence="9 10">
    <name type="scientific">Adineta ricciae</name>
    <name type="common">Rotifer</name>
    <dbReference type="NCBI Taxonomy" id="249248"/>
    <lineage>
        <taxon>Eukaryota</taxon>
        <taxon>Metazoa</taxon>
        <taxon>Spiralia</taxon>
        <taxon>Gnathifera</taxon>
        <taxon>Rotifera</taxon>
        <taxon>Eurotatoria</taxon>
        <taxon>Bdelloidea</taxon>
        <taxon>Adinetida</taxon>
        <taxon>Adinetidae</taxon>
        <taxon>Adineta</taxon>
    </lineage>
</organism>
<dbReference type="AlphaFoldDB" id="A0A814S4W6"/>
<evidence type="ECO:0000256" key="5">
    <source>
        <dbReference type="ARBA" id="ARBA00022989"/>
    </source>
</evidence>
<evidence type="ECO:0000256" key="1">
    <source>
        <dbReference type="ARBA" id="ARBA00004141"/>
    </source>
</evidence>
<proteinExistence type="inferred from homology"/>
<dbReference type="EMBL" id="CAJNOJ010000115">
    <property type="protein sequence ID" value="CAF1143271.1"/>
    <property type="molecule type" value="Genomic_DNA"/>
</dbReference>
<dbReference type="PANTHER" id="PTHR19317">
    <property type="entry name" value="PRENYLATED RAB ACCEPTOR 1-RELATED"/>
    <property type="match status" value="1"/>
</dbReference>
<evidence type="ECO:0000256" key="6">
    <source>
        <dbReference type="ARBA" id="ARBA00023136"/>
    </source>
</evidence>
<dbReference type="InterPro" id="IPR004895">
    <property type="entry name" value="Prenylated_rab_accept_PRA1"/>
</dbReference>
<sequence>MSSDMSATKQLTGDIISPPPQHTEVLLGAPTDTNASPPTNNMSTWALAGLQKLNVSDLYSRQRQSLRPWMDFFNTNQFKPPANVKAGARRLVLNVEHFQTNYFIVIIILSIYCIITTPALLFVLLATGAGCYLVSLKNRESQLTIMGKQVALTHQYLAVFCLCIPLLLMVGAGSAIFWILVFVIFLHALFHQTPNQEAFGVQMEEA</sequence>
<evidence type="ECO:0000256" key="3">
    <source>
        <dbReference type="ARBA" id="ARBA00006483"/>
    </source>
</evidence>